<dbReference type="GO" id="GO:0015031">
    <property type="term" value="P:protein transport"/>
    <property type="evidence" value="ECO:0007669"/>
    <property type="project" value="UniProtKB-KW"/>
</dbReference>
<sequence>FRQQALAVTLDTEHKFELALHLENLQVCHELAVELDNEQKWLQLSDVATKQGDFSLVQECLTRAQSFGSLILLASASSDQQLMSTIGEQSRKAGQFNIAFLSSFVLGKLEQCLDILIENQRLPEAAFFARTYLPSQINRIVGLWRDKLKELNMERAAQTLANPTDYENLFPGFTDTNKTEQFLKQNKKNTSARNYPVQLPNWERNPIAEMKAAEENGQFSYIPIQSNQRITDDNEDNFDDANETSTQSTIKDLRFDDDDDKSLNDT</sequence>
<keyword evidence="5" id="KW-0963">Cytoplasm</keyword>
<dbReference type="GO" id="GO:0030663">
    <property type="term" value="C:COPI-coated vesicle membrane"/>
    <property type="evidence" value="ECO:0007669"/>
    <property type="project" value="UniProtKB-SubCell"/>
</dbReference>
<evidence type="ECO:0000256" key="4">
    <source>
        <dbReference type="ARBA" id="ARBA00022448"/>
    </source>
</evidence>
<dbReference type="Gene3D" id="1.25.40.470">
    <property type="match status" value="1"/>
</dbReference>
<proteinExistence type="inferred from homology"/>
<evidence type="ECO:0000256" key="6">
    <source>
        <dbReference type="ARBA" id="ARBA00022574"/>
    </source>
</evidence>
<comment type="similarity">
    <text evidence="3">Belongs to the WD repeat COPB2 family.</text>
</comment>
<dbReference type="GO" id="GO:0016192">
    <property type="term" value="P:vesicle-mediated transport"/>
    <property type="evidence" value="ECO:0007669"/>
    <property type="project" value="UniProtKB-KW"/>
</dbReference>
<accession>A0A8S3EFH3</accession>
<keyword evidence="12" id="KW-0968">Cytoplasmic vesicle</keyword>
<dbReference type="Proteomes" id="UP000681967">
    <property type="component" value="Unassembled WGS sequence"/>
</dbReference>
<evidence type="ECO:0000256" key="12">
    <source>
        <dbReference type="ARBA" id="ARBA00023329"/>
    </source>
</evidence>
<evidence type="ECO:0000256" key="9">
    <source>
        <dbReference type="ARBA" id="ARBA00022927"/>
    </source>
</evidence>
<dbReference type="GO" id="GO:0000139">
    <property type="term" value="C:Golgi membrane"/>
    <property type="evidence" value="ECO:0007669"/>
    <property type="project" value="UniProtKB-SubCell"/>
</dbReference>
<evidence type="ECO:0000256" key="1">
    <source>
        <dbReference type="ARBA" id="ARBA00004255"/>
    </source>
</evidence>
<evidence type="ECO:0000259" key="14">
    <source>
        <dbReference type="Pfam" id="PF23953"/>
    </source>
</evidence>
<feature type="non-terminal residue" evidence="15">
    <location>
        <position position="266"/>
    </location>
</feature>
<name>A0A8S3EFH3_9BILA</name>
<evidence type="ECO:0000313" key="16">
    <source>
        <dbReference type="Proteomes" id="UP000681967"/>
    </source>
</evidence>
<keyword evidence="4" id="KW-0813">Transport</keyword>
<gene>
    <name evidence="15" type="ORF">BYL167_LOCUS59346</name>
</gene>
<evidence type="ECO:0000256" key="13">
    <source>
        <dbReference type="SAM" id="MobiDB-lite"/>
    </source>
</evidence>
<dbReference type="AlphaFoldDB" id="A0A8S3EFH3"/>
<evidence type="ECO:0000313" key="15">
    <source>
        <dbReference type="EMBL" id="CAF5061534.1"/>
    </source>
</evidence>
<dbReference type="Pfam" id="PF23953">
    <property type="entry name" value="TPR_COPA_B"/>
    <property type="match status" value="1"/>
</dbReference>
<keyword evidence="10" id="KW-0333">Golgi apparatus</keyword>
<evidence type="ECO:0000256" key="7">
    <source>
        <dbReference type="ARBA" id="ARBA00022737"/>
    </source>
</evidence>
<dbReference type="EMBL" id="CAJOBH010228460">
    <property type="protein sequence ID" value="CAF5061534.1"/>
    <property type="molecule type" value="Genomic_DNA"/>
</dbReference>
<feature type="region of interest" description="Disordered" evidence="13">
    <location>
        <begin position="220"/>
        <end position="266"/>
    </location>
</feature>
<evidence type="ECO:0000256" key="2">
    <source>
        <dbReference type="ARBA" id="ARBA00004347"/>
    </source>
</evidence>
<evidence type="ECO:0000256" key="5">
    <source>
        <dbReference type="ARBA" id="ARBA00022490"/>
    </source>
</evidence>
<keyword evidence="9" id="KW-0653">Protein transport</keyword>
<dbReference type="FunFam" id="1.25.40.470:FF:000001">
    <property type="entry name" value="Coatomer subunit beta"/>
    <property type="match status" value="1"/>
</dbReference>
<feature type="domain" description="COPA/B TPR" evidence="14">
    <location>
        <begin position="1"/>
        <end position="145"/>
    </location>
</feature>
<protein>
    <recommendedName>
        <fullName evidence="14">COPA/B TPR domain-containing protein</fullName>
    </recommendedName>
</protein>
<evidence type="ECO:0000256" key="10">
    <source>
        <dbReference type="ARBA" id="ARBA00023034"/>
    </source>
</evidence>
<feature type="compositionally biased region" description="Polar residues" evidence="13">
    <location>
        <begin position="220"/>
        <end position="229"/>
    </location>
</feature>
<organism evidence="15 16">
    <name type="scientific">Rotaria magnacalcarata</name>
    <dbReference type="NCBI Taxonomy" id="392030"/>
    <lineage>
        <taxon>Eukaryota</taxon>
        <taxon>Metazoa</taxon>
        <taxon>Spiralia</taxon>
        <taxon>Gnathifera</taxon>
        <taxon>Rotifera</taxon>
        <taxon>Eurotatoria</taxon>
        <taxon>Bdelloidea</taxon>
        <taxon>Philodinida</taxon>
        <taxon>Philodinidae</taxon>
        <taxon>Rotaria</taxon>
    </lineage>
</organism>
<keyword evidence="6" id="KW-0853">WD repeat</keyword>
<feature type="compositionally biased region" description="Acidic residues" evidence="13">
    <location>
        <begin position="233"/>
        <end position="242"/>
    </location>
</feature>
<comment type="subcellular location">
    <subcellularLocation>
        <location evidence="2">Cytoplasmic vesicle</location>
        <location evidence="2">COPI-coated vesicle membrane</location>
        <topology evidence="2">Peripheral membrane protein</topology>
        <orientation evidence="2">Cytoplasmic side</orientation>
    </subcellularLocation>
    <subcellularLocation>
        <location evidence="1">Golgi apparatus membrane</location>
        <topology evidence="1">Peripheral membrane protein</topology>
        <orientation evidence="1">Cytoplasmic side</orientation>
    </subcellularLocation>
</comment>
<evidence type="ECO:0000256" key="11">
    <source>
        <dbReference type="ARBA" id="ARBA00023136"/>
    </source>
</evidence>
<evidence type="ECO:0000256" key="8">
    <source>
        <dbReference type="ARBA" id="ARBA00022892"/>
    </source>
</evidence>
<keyword evidence="8" id="KW-0931">ER-Golgi transport</keyword>
<comment type="caution">
    <text evidence="15">The sequence shown here is derived from an EMBL/GenBank/DDBJ whole genome shotgun (WGS) entry which is preliminary data.</text>
</comment>
<dbReference type="InterPro" id="IPR056176">
    <property type="entry name" value="TPR_COPA_B"/>
</dbReference>
<evidence type="ECO:0000256" key="3">
    <source>
        <dbReference type="ARBA" id="ARBA00010844"/>
    </source>
</evidence>
<keyword evidence="7" id="KW-0677">Repeat</keyword>
<reference evidence="15" key="1">
    <citation type="submission" date="2021-02" db="EMBL/GenBank/DDBJ databases">
        <authorList>
            <person name="Nowell W R."/>
        </authorList>
    </citation>
    <scope>NUCLEOTIDE SEQUENCE</scope>
</reference>
<keyword evidence="11" id="KW-0472">Membrane</keyword>